<evidence type="ECO:0000256" key="5">
    <source>
        <dbReference type="ARBA" id="ARBA00022692"/>
    </source>
</evidence>
<feature type="transmembrane region" description="Helical" evidence="8">
    <location>
        <begin position="379"/>
        <end position="402"/>
    </location>
</feature>
<dbReference type="Proteomes" id="UP001461498">
    <property type="component" value="Unassembled WGS sequence"/>
</dbReference>
<keyword evidence="3" id="KW-1003">Cell membrane</keyword>
<dbReference type="AlphaFoldDB" id="A0AAW1CSN1"/>
<proteinExistence type="predicted"/>
<dbReference type="SUPFAM" id="SSF103473">
    <property type="entry name" value="MFS general substrate transporter"/>
    <property type="match status" value="1"/>
</dbReference>
<evidence type="ECO:0000256" key="1">
    <source>
        <dbReference type="ARBA" id="ARBA00004651"/>
    </source>
</evidence>
<comment type="subcellular location">
    <subcellularLocation>
        <location evidence="1">Cell membrane</location>
        <topology evidence="1">Multi-pass membrane protein</topology>
    </subcellularLocation>
</comment>
<evidence type="ECO:0000256" key="2">
    <source>
        <dbReference type="ARBA" id="ARBA00022448"/>
    </source>
</evidence>
<keyword evidence="7 8" id="KW-0472">Membrane</keyword>
<dbReference type="PROSITE" id="PS50850">
    <property type="entry name" value="MFS"/>
    <property type="match status" value="1"/>
</dbReference>
<accession>A0AAW1CSN1</accession>
<dbReference type="PANTHER" id="PTHR48021">
    <property type="match status" value="1"/>
</dbReference>
<feature type="transmembrane region" description="Helical" evidence="8">
    <location>
        <begin position="44"/>
        <end position="65"/>
    </location>
</feature>
<feature type="transmembrane region" description="Helical" evidence="8">
    <location>
        <begin position="278"/>
        <end position="301"/>
    </location>
</feature>
<keyword evidence="11" id="KW-1185">Reference proteome</keyword>
<evidence type="ECO:0000256" key="7">
    <source>
        <dbReference type="ARBA" id="ARBA00023136"/>
    </source>
</evidence>
<evidence type="ECO:0000256" key="3">
    <source>
        <dbReference type="ARBA" id="ARBA00022475"/>
    </source>
</evidence>
<evidence type="ECO:0000313" key="11">
    <source>
        <dbReference type="Proteomes" id="UP001461498"/>
    </source>
</evidence>
<keyword evidence="6 8" id="KW-1133">Transmembrane helix</keyword>
<dbReference type="FunFam" id="1.20.1250.20:FF:000218">
    <property type="entry name" value="facilitated trehalose transporter Tret1"/>
    <property type="match status" value="1"/>
</dbReference>
<feature type="transmembrane region" description="Helical" evidence="8">
    <location>
        <begin position="97"/>
        <end position="120"/>
    </location>
</feature>
<name>A0AAW1CSN1_9HEMI</name>
<dbReference type="InterPro" id="IPR050549">
    <property type="entry name" value="MFS_Trehalose_Transporter"/>
</dbReference>
<dbReference type="PROSITE" id="PS00216">
    <property type="entry name" value="SUGAR_TRANSPORT_1"/>
    <property type="match status" value="2"/>
</dbReference>
<feature type="transmembrane region" description="Helical" evidence="8">
    <location>
        <begin position="242"/>
        <end position="266"/>
    </location>
</feature>
<sequence>MISFCFAGSLSIFCAGNSYAWITPLLYRLKQPDSIIPLTPDQGSWVVALIEIGNLFTPIPAGFLVDIFGRKWILWATGPLYILTWILALSVKSVYMLYFMRTVQGMAMSVQFTVLPLYLGEIAGPKLRGALSTFFQAMWYLGILYEYSFGAVFEYEGLTICSIIPPTVFVILYIWCPESPQYLVMKGKHEKAAKSLSWLRGKSTNDPDVIAELKVMEEGVQEEKENKGNWRDLLGTREGRKALLLVQIVAMTEIMSGLTTLIVYVSDTFAITSGNPKAADIFTVVLGIILFLVTIGSGCLVDRLGRRPLLLISTSGSAIALFCCAIYYIFDEVTVIDVTSINWLPYVSVVIFMSFISFGVGALLPTVQSEFFPNSTRGIASGITIFHLTVLSFICLKLYQVIEYSIGLYLNYTIFFVFTLIGAINIFLFLPETKGKTFAEIQKIL</sequence>
<evidence type="ECO:0000256" key="6">
    <source>
        <dbReference type="ARBA" id="ARBA00022989"/>
    </source>
</evidence>
<dbReference type="EMBL" id="JAPXFL010000010">
    <property type="protein sequence ID" value="KAK9500624.1"/>
    <property type="molecule type" value="Genomic_DNA"/>
</dbReference>
<organism evidence="10 11">
    <name type="scientific">Rhynocoris fuscipes</name>
    <dbReference type="NCBI Taxonomy" id="488301"/>
    <lineage>
        <taxon>Eukaryota</taxon>
        <taxon>Metazoa</taxon>
        <taxon>Ecdysozoa</taxon>
        <taxon>Arthropoda</taxon>
        <taxon>Hexapoda</taxon>
        <taxon>Insecta</taxon>
        <taxon>Pterygota</taxon>
        <taxon>Neoptera</taxon>
        <taxon>Paraneoptera</taxon>
        <taxon>Hemiptera</taxon>
        <taxon>Heteroptera</taxon>
        <taxon>Panheteroptera</taxon>
        <taxon>Cimicomorpha</taxon>
        <taxon>Reduviidae</taxon>
        <taxon>Harpactorinae</taxon>
        <taxon>Harpactorini</taxon>
        <taxon>Rhynocoris</taxon>
    </lineage>
</organism>
<feature type="transmembrane region" description="Helical" evidence="8">
    <location>
        <begin position="157"/>
        <end position="176"/>
    </location>
</feature>
<dbReference type="PANTHER" id="PTHR48021:SF46">
    <property type="entry name" value="MAJOR FACILITATOR SUPERFAMILY (MFS) PROFILE DOMAIN-CONTAINING PROTEIN"/>
    <property type="match status" value="1"/>
</dbReference>
<feature type="transmembrane region" description="Helical" evidence="8">
    <location>
        <begin position="127"/>
        <end position="145"/>
    </location>
</feature>
<dbReference type="GO" id="GO:0005886">
    <property type="term" value="C:plasma membrane"/>
    <property type="evidence" value="ECO:0007669"/>
    <property type="project" value="UniProtKB-SubCell"/>
</dbReference>
<comment type="caution">
    <text evidence="10">The sequence shown here is derived from an EMBL/GenBank/DDBJ whole genome shotgun (WGS) entry which is preliminary data.</text>
</comment>
<protein>
    <recommendedName>
        <fullName evidence="9">Major facilitator superfamily (MFS) profile domain-containing protein</fullName>
    </recommendedName>
</protein>
<evidence type="ECO:0000256" key="4">
    <source>
        <dbReference type="ARBA" id="ARBA00022597"/>
    </source>
</evidence>
<feature type="transmembrane region" description="Helical" evidence="8">
    <location>
        <begin position="342"/>
        <end position="367"/>
    </location>
</feature>
<gene>
    <name evidence="10" type="ORF">O3M35_001857</name>
</gene>
<dbReference type="GO" id="GO:0022857">
    <property type="term" value="F:transmembrane transporter activity"/>
    <property type="evidence" value="ECO:0007669"/>
    <property type="project" value="InterPro"/>
</dbReference>
<reference evidence="10 11" key="1">
    <citation type="submission" date="2022-12" db="EMBL/GenBank/DDBJ databases">
        <title>Chromosome-level genome assembly of true bugs.</title>
        <authorList>
            <person name="Ma L."/>
            <person name="Li H."/>
        </authorList>
    </citation>
    <scope>NUCLEOTIDE SEQUENCE [LARGE SCALE GENOMIC DNA]</scope>
    <source>
        <strain evidence="10">Lab_2022b</strain>
    </source>
</reference>
<dbReference type="InterPro" id="IPR005829">
    <property type="entry name" value="Sugar_transporter_CS"/>
</dbReference>
<keyword evidence="4" id="KW-0762">Sugar transport</keyword>
<feature type="transmembrane region" description="Helical" evidence="8">
    <location>
        <begin position="308"/>
        <end position="330"/>
    </location>
</feature>
<keyword evidence="2" id="KW-0813">Transport</keyword>
<feature type="transmembrane region" description="Helical" evidence="8">
    <location>
        <begin position="408"/>
        <end position="430"/>
    </location>
</feature>
<keyword evidence="5 8" id="KW-0812">Transmembrane</keyword>
<evidence type="ECO:0000259" key="9">
    <source>
        <dbReference type="PROSITE" id="PS50850"/>
    </source>
</evidence>
<evidence type="ECO:0000256" key="8">
    <source>
        <dbReference type="SAM" id="Phobius"/>
    </source>
</evidence>
<dbReference type="InterPro" id="IPR036259">
    <property type="entry name" value="MFS_trans_sf"/>
</dbReference>
<feature type="transmembrane region" description="Helical" evidence="8">
    <location>
        <begin position="72"/>
        <end position="91"/>
    </location>
</feature>
<dbReference type="Pfam" id="PF00083">
    <property type="entry name" value="Sugar_tr"/>
    <property type="match status" value="1"/>
</dbReference>
<dbReference type="Gene3D" id="1.20.1250.20">
    <property type="entry name" value="MFS general substrate transporter like domains"/>
    <property type="match status" value="1"/>
</dbReference>
<dbReference type="InterPro" id="IPR005828">
    <property type="entry name" value="MFS_sugar_transport-like"/>
</dbReference>
<feature type="domain" description="Major facilitator superfamily (MFS) profile" evidence="9">
    <location>
        <begin position="1"/>
        <end position="434"/>
    </location>
</feature>
<evidence type="ECO:0000313" key="10">
    <source>
        <dbReference type="EMBL" id="KAK9500624.1"/>
    </source>
</evidence>
<dbReference type="InterPro" id="IPR020846">
    <property type="entry name" value="MFS_dom"/>
</dbReference>